<protein>
    <submittedName>
        <fullName evidence="1">Uncharacterized protein</fullName>
    </submittedName>
</protein>
<keyword evidence="2" id="KW-1185">Reference proteome</keyword>
<sequence>MAGRDTVEMAKRILKHHDVEFEVERNKHCKIRVQHAGKTRTLVTGGSISDHRAVLNFYATIKRILIELGVAFRADSKQLLFN</sequence>
<reference evidence="1" key="1">
    <citation type="submission" date="2018-07" db="EMBL/GenBank/DDBJ databases">
        <authorList>
            <person name="Quirk P.G."/>
            <person name="Krulwich T.A."/>
        </authorList>
    </citation>
    <scope>NUCLEOTIDE SEQUENCE</scope>
</reference>
<evidence type="ECO:0000313" key="2">
    <source>
        <dbReference type="Proteomes" id="UP000259026"/>
    </source>
</evidence>
<evidence type="ECO:0000313" key="1">
    <source>
        <dbReference type="EMBL" id="AXQ68711.1"/>
    </source>
</evidence>
<organism evidence="1 2">
    <name type="scientific">Caulobacter phage CcrPW</name>
    <dbReference type="NCBI Taxonomy" id="2283271"/>
    <lineage>
        <taxon>Viruses</taxon>
        <taxon>Duplodnaviria</taxon>
        <taxon>Heunggongvirae</taxon>
        <taxon>Uroviricota</taxon>
        <taxon>Caudoviricetes</taxon>
        <taxon>Jeanschmidtviridae</taxon>
        <taxon>Colossusvirus</taxon>
        <taxon>Colossusvirus PW</taxon>
    </lineage>
</organism>
<reference evidence="1" key="2">
    <citation type="submission" date="2018-09" db="EMBL/GenBank/DDBJ databases">
        <title>Giant CbK-like Caulobacter bacteriophages have genetically divergent genomes.</title>
        <authorList>
            <person name="Wilson K."/>
            <person name="Ely B."/>
        </authorList>
    </citation>
    <scope>NUCLEOTIDE SEQUENCE [LARGE SCALE GENOMIC DNA]</scope>
</reference>
<accession>A0A385E9Z7</accession>
<name>A0A385E9Z7_9CAUD</name>
<dbReference type="EMBL" id="MH588545">
    <property type="protein sequence ID" value="AXQ68711.1"/>
    <property type="molecule type" value="Genomic_DNA"/>
</dbReference>
<dbReference type="Proteomes" id="UP000259026">
    <property type="component" value="Segment"/>
</dbReference>
<proteinExistence type="predicted"/>
<gene>
    <name evidence="1" type="ORF">CcrPW_gp172c</name>
</gene>